<dbReference type="Pfam" id="PF20431">
    <property type="entry name" value="E_motif"/>
    <property type="match status" value="1"/>
</dbReference>
<dbReference type="FunFam" id="1.25.40.10:FF:000470">
    <property type="entry name" value="Pentatricopeptide repeat-containing protein At5g66520"/>
    <property type="match status" value="1"/>
</dbReference>
<accession>A0AAW2BGL4</accession>
<dbReference type="NCBIfam" id="TIGR00756">
    <property type="entry name" value="PPR"/>
    <property type="match status" value="6"/>
</dbReference>
<dbReference type="PANTHER" id="PTHR47926">
    <property type="entry name" value="PENTATRICOPEPTIDE REPEAT-CONTAINING PROTEIN"/>
    <property type="match status" value="1"/>
</dbReference>
<evidence type="ECO:0008006" key="5">
    <source>
        <dbReference type="Google" id="ProtNLM"/>
    </source>
</evidence>
<dbReference type="FunFam" id="1.25.40.10:FF:000804">
    <property type="entry name" value="Pentatricopeptide repeat-containing protein, chloroplastic"/>
    <property type="match status" value="1"/>
</dbReference>
<protein>
    <recommendedName>
        <fullName evidence="5">Chlororespiratory reduction 4</fullName>
    </recommendedName>
</protein>
<organism evidence="3 4">
    <name type="scientific">Lithocarpus litseifolius</name>
    <dbReference type="NCBI Taxonomy" id="425828"/>
    <lineage>
        <taxon>Eukaryota</taxon>
        <taxon>Viridiplantae</taxon>
        <taxon>Streptophyta</taxon>
        <taxon>Embryophyta</taxon>
        <taxon>Tracheophyta</taxon>
        <taxon>Spermatophyta</taxon>
        <taxon>Magnoliopsida</taxon>
        <taxon>eudicotyledons</taxon>
        <taxon>Gunneridae</taxon>
        <taxon>Pentapetalae</taxon>
        <taxon>rosids</taxon>
        <taxon>fabids</taxon>
        <taxon>Fagales</taxon>
        <taxon>Fagaceae</taxon>
        <taxon>Lithocarpus</taxon>
    </lineage>
</organism>
<evidence type="ECO:0000256" key="1">
    <source>
        <dbReference type="ARBA" id="ARBA00022737"/>
    </source>
</evidence>
<feature type="repeat" description="PPR" evidence="2">
    <location>
        <begin position="283"/>
        <end position="317"/>
    </location>
</feature>
<dbReference type="AlphaFoldDB" id="A0AAW2BGL4"/>
<dbReference type="FunFam" id="1.25.40.10:FF:000927">
    <property type="entry name" value="Pentatricopeptide repeat-containing protein"/>
    <property type="match status" value="1"/>
</dbReference>
<gene>
    <name evidence="3" type="ORF">SO802_034422</name>
</gene>
<evidence type="ECO:0000256" key="2">
    <source>
        <dbReference type="PROSITE-ProRule" id="PRU00708"/>
    </source>
</evidence>
<feature type="repeat" description="PPR" evidence="2">
    <location>
        <begin position="221"/>
        <end position="255"/>
    </location>
</feature>
<feature type="repeat" description="PPR" evidence="2">
    <location>
        <begin position="416"/>
        <end position="450"/>
    </location>
</feature>
<dbReference type="GO" id="GO:0009451">
    <property type="term" value="P:RNA modification"/>
    <property type="evidence" value="ECO:0007669"/>
    <property type="project" value="InterPro"/>
</dbReference>
<evidence type="ECO:0000313" key="4">
    <source>
        <dbReference type="Proteomes" id="UP001459277"/>
    </source>
</evidence>
<sequence length="645" mass="72576">MGVRFKPRGHISSSLAIDNFLKSHKNLSKTPPKLWLDTQHDPTEIDYQGLPILKLSHPILQALESCSSVRHFNQVHTQLIISALFQHSLVASRVVKKLCSSSLTVSHAVYVFDCLDEPDAFVCNTIIRSYVNFNDPFSALRFYYGRMVGKWVFPNHYTFPIMIKVCAEIGSLREGEKAHARVVQFGFESDLYVRNSLIHMYSVCGRIWDARMVFDAGPDWDLVSWNTMIDGYVKNGEVGVARELFDEMYERDVFSWNSMISGYVGIGDMEAAKGLFERMKIRDVVSWNCMIDGYARIGNVSVARDYFNQMPLRNVVSWNMMLALYVRSKDYSECLRLFDSMIEDGEAKPNEATLVSVLTACANLGSLERGKWVHSCLKNSGIKPDVLLSTALLTMYAKCGDMDLARDVFDEMPIRSVVSWNSMIMGYGIHGNAEKAIEVFMEMVKRGPMPNDATFVCVLSACTHAGMVLEGWWCFDLMCQVYKIEPKVEHYGCMVDLLARAGLMKDSEELISKMPMESGAALWGALLSACRIHSNSELGEIVAKRLIELEPRDIGPYVLLSNIYAAEGKWNDVEHVRKLMKEKGLQKAAGSSLVQYGEFKSESFVGNSSVHRKSMVYSMLSEMGAQMKLSCGDSNMASKLGAQQR</sequence>
<dbReference type="GO" id="GO:0048731">
    <property type="term" value="P:system development"/>
    <property type="evidence" value="ECO:0007669"/>
    <property type="project" value="UniProtKB-ARBA"/>
</dbReference>
<dbReference type="Pfam" id="PF01535">
    <property type="entry name" value="PPR"/>
    <property type="match status" value="4"/>
</dbReference>
<dbReference type="EMBL" id="JAZDWU010000012">
    <property type="protein sequence ID" value="KAK9984897.1"/>
    <property type="molecule type" value="Genomic_DNA"/>
</dbReference>
<dbReference type="Pfam" id="PF13041">
    <property type="entry name" value="PPR_2"/>
    <property type="match status" value="2"/>
</dbReference>
<dbReference type="InterPro" id="IPR002885">
    <property type="entry name" value="PPR_rpt"/>
</dbReference>
<comment type="caution">
    <text evidence="3">The sequence shown here is derived from an EMBL/GenBank/DDBJ whole genome shotgun (WGS) entry which is preliminary data.</text>
</comment>
<name>A0AAW2BGL4_9ROSI</name>
<dbReference type="FunFam" id="1.25.40.10:FF:000125">
    <property type="entry name" value="Pentatricopeptide repeat-containing protein"/>
    <property type="match status" value="1"/>
</dbReference>
<dbReference type="InterPro" id="IPR046960">
    <property type="entry name" value="PPR_At4g14850-like_plant"/>
</dbReference>
<keyword evidence="4" id="KW-1185">Reference proteome</keyword>
<evidence type="ECO:0000313" key="3">
    <source>
        <dbReference type="EMBL" id="KAK9984897.1"/>
    </source>
</evidence>
<dbReference type="Pfam" id="PF13812">
    <property type="entry name" value="PPR_3"/>
    <property type="match status" value="1"/>
</dbReference>
<dbReference type="GO" id="GO:0003723">
    <property type="term" value="F:RNA binding"/>
    <property type="evidence" value="ECO:0007669"/>
    <property type="project" value="InterPro"/>
</dbReference>
<dbReference type="Proteomes" id="UP001459277">
    <property type="component" value="Unassembled WGS sequence"/>
</dbReference>
<dbReference type="PANTHER" id="PTHR47926:SF485">
    <property type="entry name" value="REPEAT-LIKE SUPERFAMILY PROTEIN, PUTATIVE-RELATED"/>
    <property type="match status" value="1"/>
</dbReference>
<feature type="repeat" description="PPR" evidence="2">
    <location>
        <begin position="350"/>
        <end position="384"/>
    </location>
</feature>
<dbReference type="PROSITE" id="PS51375">
    <property type="entry name" value="PPR"/>
    <property type="match status" value="4"/>
</dbReference>
<dbReference type="Gene3D" id="1.25.40.10">
    <property type="entry name" value="Tetratricopeptide repeat domain"/>
    <property type="match status" value="5"/>
</dbReference>
<reference evidence="3 4" key="1">
    <citation type="submission" date="2024-01" db="EMBL/GenBank/DDBJ databases">
        <title>A telomere-to-telomere, gap-free genome of sweet tea (Lithocarpus litseifolius).</title>
        <authorList>
            <person name="Zhou J."/>
        </authorList>
    </citation>
    <scope>NUCLEOTIDE SEQUENCE [LARGE SCALE GENOMIC DNA]</scope>
    <source>
        <strain evidence="3">Zhou-2022a</strain>
        <tissue evidence="3">Leaf</tissue>
    </source>
</reference>
<keyword evidence="1" id="KW-0677">Repeat</keyword>
<proteinExistence type="predicted"/>
<dbReference type="InterPro" id="IPR011990">
    <property type="entry name" value="TPR-like_helical_dom_sf"/>
</dbReference>
<dbReference type="InterPro" id="IPR046848">
    <property type="entry name" value="E_motif"/>
</dbReference>